<dbReference type="InterPro" id="IPR035965">
    <property type="entry name" value="PAS-like_dom_sf"/>
</dbReference>
<proteinExistence type="predicted"/>
<organism evidence="5 6">
    <name type="scientific">Psychroflexus salis</name>
    <dbReference type="NCBI Taxonomy" id="1526574"/>
    <lineage>
        <taxon>Bacteria</taxon>
        <taxon>Pseudomonadati</taxon>
        <taxon>Bacteroidota</taxon>
        <taxon>Flavobacteriia</taxon>
        <taxon>Flavobacteriales</taxon>
        <taxon>Flavobacteriaceae</taxon>
        <taxon>Psychroflexus</taxon>
    </lineage>
</organism>
<dbReference type="CDD" id="cd00130">
    <property type="entry name" value="PAS"/>
    <property type="match status" value="1"/>
</dbReference>
<dbReference type="PANTHER" id="PTHR47429:SF2">
    <property type="entry name" value="PROTEIN TWIN LOV 1"/>
    <property type="match status" value="1"/>
</dbReference>
<name>A0A916ZPI8_9FLAO</name>
<dbReference type="Pfam" id="PF13426">
    <property type="entry name" value="PAS_9"/>
    <property type="match status" value="1"/>
</dbReference>
<keyword evidence="3" id="KW-0157">Chromophore</keyword>
<dbReference type="AlphaFoldDB" id="A0A916ZPI8"/>
<dbReference type="InterPro" id="IPR000014">
    <property type="entry name" value="PAS"/>
</dbReference>
<keyword evidence="2" id="KW-0288">FMN</keyword>
<evidence type="ECO:0000256" key="3">
    <source>
        <dbReference type="ARBA" id="ARBA00022991"/>
    </source>
</evidence>
<dbReference type="PROSITE" id="PS50112">
    <property type="entry name" value="PAS"/>
    <property type="match status" value="1"/>
</dbReference>
<protein>
    <recommendedName>
        <fullName evidence="4">PAS domain-containing protein</fullName>
    </recommendedName>
</protein>
<dbReference type="EMBL" id="BMGL01000003">
    <property type="protein sequence ID" value="GGE07765.1"/>
    <property type="molecule type" value="Genomic_DNA"/>
</dbReference>
<evidence type="ECO:0000259" key="4">
    <source>
        <dbReference type="PROSITE" id="PS50112"/>
    </source>
</evidence>
<evidence type="ECO:0000256" key="2">
    <source>
        <dbReference type="ARBA" id="ARBA00022643"/>
    </source>
</evidence>
<evidence type="ECO:0000256" key="1">
    <source>
        <dbReference type="ARBA" id="ARBA00022630"/>
    </source>
</evidence>
<dbReference type="Proteomes" id="UP000599688">
    <property type="component" value="Unassembled WGS sequence"/>
</dbReference>
<dbReference type="NCBIfam" id="TIGR00229">
    <property type="entry name" value="sensory_box"/>
    <property type="match status" value="1"/>
</dbReference>
<dbReference type="Gene3D" id="3.30.450.20">
    <property type="entry name" value="PAS domain"/>
    <property type="match status" value="1"/>
</dbReference>
<sequence>MKHKFAKMSCLDVYLSSLSTKEYQKIKMKIGSNAIRFMPLQSWDVYISHFHELIHLSKIEADVHQVSVFAEKFSWDVNMKDLFKKADYDALIITDADQKILWVNDGFSKMTGYSKKYAIDKTPRFLQGEKTDVQSKQQIRLHLKEHKVFKDVIYNYKNDNSLYKCEVKIVPLFGANNNLHYIALEKEVG</sequence>
<dbReference type="SUPFAM" id="SSF55785">
    <property type="entry name" value="PYP-like sensor domain (PAS domain)"/>
    <property type="match status" value="1"/>
</dbReference>
<evidence type="ECO:0000313" key="6">
    <source>
        <dbReference type="Proteomes" id="UP000599688"/>
    </source>
</evidence>
<keyword evidence="1" id="KW-0285">Flavoprotein</keyword>
<feature type="domain" description="PAS" evidence="4">
    <location>
        <begin position="89"/>
        <end position="122"/>
    </location>
</feature>
<gene>
    <name evidence="5" type="ORF">GCM10010831_06670</name>
</gene>
<evidence type="ECO:0000313" key="5">
    <source>
        <dbReference type="EMBL" id="GGE07765.1"/>
    </source>
</evidence>
<comment type="caution">
    <text evidence="5">The sequence shown here is derived from an EMBL/GenBank/DDBJ whole genome shotgun (WGS) entry which is preliminary data.</text>
</comment>
<keyword evidence="6" id="KW-1185">Reference proteome</keyword>
<dbReference type="RefSeq" id="WP_188405353.1">
    <property type="nucleotide sequence ID" value="NZ_BMGL01000003.1"/>
</dbReference>
<dbReference type="PANTHER" id="PTHR47429">
    <property type="entry name" value="PROTEIN TWIN LOV 1"/>
    <property type="match status" value="1"/>
</dbReference>
<accession>A0A916ZPI8</accession>
<reference evidence="5 6" key="1">
    <citation type="journal article" date="2014" name="Int. J. Syst. Evol. Microbiol.">
        <title>Complete genome sequence of Corynebacterium casei LMG S-19264T (=DSM 44701T), isolated from a smear-ripened cheese.</title>
        <authorList>
            <consortium name="US DOE Joint Genome Institute (JGI-PGF)"/>
            <person name="Walter F."/>
            <person name="Albersmeier A."/>
            <person name="Kalinowski J."/>
            <person name="Ruckert C."/>
        </authorList>
    </citation>
    <scope>NUCLEOTIDE SEQUENCE [LARGE SCALE GENOMIC DNA]</scope>
    <source>
        <strain evidence="5 6">CGMCC 1.12925</strain>
    </source>
</reference>